<evidence type="ECO:0000256" key="5">
    <source>
        <dbReference type="ARBA" id="ARBA00022645"/>
    </source>
</evidence>
<evidence type="ECO:0000256" key="7">
    <source>
        <dbReference type="ARBA" id="ARBA00022676"/>
    </source>
</evidence>
<accession>A0A0M0KEU0</accession>
<comment type="similarity">
    <text evidence="3">In the N-terminal section; belongs to the glycosyltransferase 51 family.</text>
</comment>
<dbReference type="InterPro" id="IPR001264">
    <property type="entry name" value="Glyco_trans_51"/>
</dbReference>
<evidence type="ECO:0000256" key="8">
    <source>
        <dbReference type="ARBA" id="ARBA00022679"/>
    </source>
</evidence>
<organism evidence="20 21">
    <name type="scientific">Priestia koreensis</name>
    <dbReference type="NCBI Taxonomy" id="284581"/>
    <lineage>
        <taxon>Bacteria</taxon>
        <taxon>Bacillati</taxon>
        <taxon>Bacillota</taxon>
        <taxon>Bacilli</taxon>
        <taxon>Bacillales</taxon>
        <taxon>Bacillaceae</taxon>
        <taxon>Priestia</taxon>
    </lineage>
</organism>
<evidence type="ECO:0000256" key="3">
    <source>
        <dbReference type="ARBA" id="ARBA00007739"/>
    </source>
</evidence>
<dbReference type="Proteomes" id="UP000037558">
    <property type="component" value="Unassembled WGS sequence"/>
</dbReference>
<dbReference type="STRING" id="284581.AMD01_22900"/>
<comment type="caution">
    <text evidence="20">The sequence shown here is derived from an EMBL/GenBank/DDBJ whole genome shotgun (WGS) entry which is preliminary data.</text>
</comment>
<keyword evidence="10" id="KW-0133">Cell shape</keyword>
<comment type="catalytic activity">
    <reaction evidence="16">
        <text>[GlcNAc-(1-&gt;4)-Mur2Ac(oyl-L-Ala-gamma-D-Glu-L-Lys-D-Ala-D-Ala)](n)-di-trans,octa-cis-undecaprenyl diphosphate + beta-D-GlcNAc-(1-&gt;4)-Mur2Ac(oyl-L-Ala-gamma-D-Glu-L-Lys-D-Ala-D-Ala)-di-trans,octa-cis-undecaprenyl diphosphate = [GlcNAc-(1-&gt;4)-Mur2Ac(oyl-L-Ala-gamma-D-Glu-L-Lys-D-Ala-D-Ala)](n+1)-di-trans,octa-cis-undecaprenyl diphosphate + di-trans,octa-cis-undecaprenyl diphosphate + H(+)</text>
        <dbReference type="Rhea" id="RHEA:23708"/>
        <dbReference type="Rhea" id="RHEA-COMP:9602"/>
        <dbReference type="Rhea" id="RHEA-COMP:9603"/>
        <dbReference type="ChEBI" id="CHEBI:15378"/>
        <dbReference type="ChEBI" id="CHEBI:58405"/>
        <dbReference type="ChEBI" id="CHEBI:60033"/>
        <dbReference type="ChEBI" id="CHEBI:78435"/>
        <dbReference type="EC" id="2.4.99.28"/>
    </reaction>
</comment>
<dbReference type="PANTHER" id="PTHR32282">
    <property type="entry name" value="BINDING PROTEIN TRANSPEPTIDASE, PUTATIVE-RELATED"/>
    <property type="match status" value="1"/>
</dbReference>
<keyword evidence="12 17" id="KW-0472">Membrane</keyword>
<dbReference type="GO" id="GO:0008360">
    <property type="term" value="P:regulation of cell shape"/>
    <property type="evidence" value="ECO:0007669"/>
    <property type="project" value="UniProtKB-KW"/>
</dbReference>
<dbReference type="GO" id="GO:0008658">
    <property type="term" value="F:penicillin binding"/>
    <property type="evidence" value="ECO:0007669"/>
    <property type="project" value="InterPro"/>
</dbReference>
<protein>
    <submittedName>
        <fullName evidence="20">Penicillin-binding protein</fullName>
    </submittedName>
</protein>
<name>A0A0M0KEU0_9BACI</name>
<evidence type="ECO:0000313" key="21">
    <source>
        <dbReference type="Proteomes" id="UP000037558"/>
    </source>
</evidence>
<keyword evidence="9" id="KW-0378">Hydrolase</keyword>
<dbReference type="AlphaFoldDB" id="A0A0M0KEU0"/>
<dbReference type="GO" id="GO:0008955">
    <property type="term" value="F:peptidoglycan glycosyltransferase activity"/>
    <property type="evidence" value="ECO:0007669"/>
    <property type="project" value="UniProtKB-EC"/>
</dbReference>
<dbReference type="FunFam" id="1.10.3810.10:FF:000001">
    <property type="entry name" value="Penicillin-binding protein 1A"/>
    <property type="match status" value="1"/>
</dbReference>
<gene>
    <name evidence="20" type="ORF">AMD01_22900</name>
</gene>
<evidence type="ECO:0000256" key="16">
    <source>
        <dbReference type="ARBA" id="ARBA00049902"/>
    </source>
</evidence>
<keyword evidence="8" id="KW-0808">Transferase</keyword>
<dbReference type="GO" id="GO:0030288">
    <property type="term" value="C:outer membrane-bounded periplasmic space"/>
    <property type="evidence" value="ECO:0007669"/>
    <property type="project" value="TreeGrafter"/>
</dbReference>
<keyword evidence="5" id="KW-0121">Carboxypeptidase</keyword>
<evidence type="ECO:0000259" key="19">
    <source>
        <dbReference type="Pfam" id="PF00912"/>
    </source>
</evidence>
<dbReference type="Gene3D" id="3.40.710.10">
    <property type="entry name" value="DD-peptidase/beta-lactamase superfamily"/>
    <property type="match status" value="1"/>
</dbReference>
<sequence length="686" mass="76184">MEIIFIERLKKARKYIRMGILLALLACVLFLIGFGLLFTYAKVAGPPPLSVPQTVTFYAQDGSVIGEMSHGEKRYWVPLKDISPFLTAATVSIEDQHFYQHHGFDGKRIGGAIVADIKAGAKVQGASTITQQYARNLFLGHDKTWERKIVEALYTVRLETNYTKAQILEGYLNTIYYGHGAYGVEAASRFYFGKSAKDLTLAEASILAGIPKGPTYYSPMDHLENAKSRQKLILRAMVRNHKISQKEALSAQTVALSFGTKPYIEKEQLAPYFVDSAKAQLINELKIDPDMIKTKGLKVYTTLNPSLQKIAEETVRSTVADYSDIQIALTAINPNNGQVQALVGGRDYEQSSFNRATQAVRQPGSTMKPFLYYAALKEGFTPSTEMKSEPTTFTMADGVSKYTPSNYNNYYADGPITLAQAIALSDNVYAVKTDMFIGEKKLIETAKLLGISTPLKEVPSLALGTSGVKQVEMANAYGILANGGKEVKPSFIQRIETYDGQTVYEEPIQQKQLLDPKVAFVTNQLMTGMFDPKLNDYTSVTGTPILKQLSHDYSGKSGTTLTDSWMIGSSPELTTAVWSGYDDNREMTSPPERKYTKEIWATFMEKALRNQGASSFSTPKGVVGVLVNPDNGKLATSTCPVARLTYYVKGTEPTEYCTEHLHHKKVKKVKPAPQKHWYNSLWDWVR</sequence>
<evidence type="ECO:0000256" key="13">
    <source>
        <dbReference type="ARBA" id="ARBA00023268"/>
    </source>
</evidence>
<keyword evidence="4" id="KW-1003">Cell membrane</keyword>
<evidence type="ECO:0000256" key="11">
    <source>
        <dbReference type="ARBA" id="ARBA00022984"/>
    </source>
</evidence>
<dbReference type="EMBL" id="LILC01000037">
    <property type="protein sequence ID" value="KOO37319.1"/>
    <property type="molecule type" value="Genomic_DNA"/>
</dbReference>
<evidence type="ECO:0000256" key="1">
    <source>
        <dbReference type="ARBA" id="ARBA00004236"/>
    </source>
</evidence>
<reference evidence="21" key="1">
    <citation type="submission" date="2015-08" db="EMBL/GenBank/DDBJ databases">
        <title>Fjat-14210 dsm16467.</title>
        <authorList>
            <person name="Liu B."/>
            <person name="Wang J."/>
            <person name="Zhu Y."/>
            <person name="Liu G."/>
            <person name="Chen Q."/>
            <person name="Chen Z."/>
            <person name="Lan J."/>
            <person name="Che J."/>
            <person name="Ge C."/>
            <person name="Shi H."/>
            <person name="Pan Z."/>
            <person name="Liu X."/>
        </authorList>
    </citation>
    <scope>NUCLEOTIDE SEQUENCE [LARGE SCALE GENOMIC DNA]</scope>
    <source>
        <strain evidence="21">DSM 16467</strain>
    </source>
</reference>
<feature type="transmembrane region" description="Helical" evidence="17">
    <location>
        <begin position="20"/>
        <end position="41"/>
    </location>
</feature>
<dbReference type="OrthoDB" id="9766909at2"/>
<dbReference type="RefSeq" id="WP_053403758.1">
    <property type="nucleotide sequence ID" value="NZ_LILC01000037.1"/>
</dbReference>
<evidence type="ECO:0000259" key="18">
    <source>
        <dbReference type="Pfam" id="PF00905"/>
    </source>
</evidence>
<dbReference type="InterPro" id="IPR012338">
    <property type="entry name" value="Beta-lactam/transpept-like"/>
</dbReference>
<feature type="domain" description="Glycosyl transferase family 51" evidence="19">
    <location>
        <begin position="62"/>
        <end position="237"/>
    </location>
</feature>
<comment type="similarity">
    <text evidence="2">In the C-terminal section; belongs to the transpeptidase family.</text>
</comment>
<dbReference type="Gene3D" id="1.10.3810.10">
    <property type="entry name" value="Biosynthetic peptidoglycan transglycosylase-like"/>
    <property type="match status" value="1"/>
</dbReference>
<dbReference type="InterPro" id="IPR036950">
    <property type="entry name" value="PBP_transglycosylase"/>
</dbReference>
<dbReference type="InterPro" id="IPR001460">
    <property type="entry name" value="PCN-bd_Tpept"/>
</dbReference>
<dbReference type="InterPro" id="IPR023346">
    <property type="entry name" value="Lysozyme-like_dom_sf"/>
</dbReference>
<dbReference type="PATRIC" id="fig|284581.3.peg.3439"/>
<dbReference type="GO" id="GO:0005886">
    <property type="term" value="C:plasma membrane"/>
    <property type="evidence" value="ECO:0007669"/>
    <property type="project" value="UniProtKB-SubCell"/>
</dbReference>
<keyword evidence="17" id="KW-0812">Transmembrane</keyword>
<dbReference type="NCBIfam" id="TIGR02074">
    <property type="entry name" value="PBP_1a_fam"/>
    <property type="match status" value="1"/>
</dbReference>
<dbReference type="GO" id="GO:0071555">
    <property type="term" value="P:cell wall organization"/>
    <property type="evidence" value="ECO:0007669"/>
    <property type="project" value="UniProtKB-KW"/>
</dbReference>
<comment type="subcellular location">
    <subcellularLocation>
        <location evidence="1">Cell membrane</location>
    </subcellularLocation>
</comment>
<keyword evidence="17" id="KW-1133">Transmembrane helix</keyword>
<proteinExistence type="inferred from homology"/>
<evidence type="ECO:0000256" key="12">
    <source>
        <dbReference type="ARBA" id="ARBA00023136"/>
    </source>
</evidence>
<evidence type="ECO:0000256" key="4">
    <source>
        <dbReference type="ARBA" id="ARBA00022475"/>
    </source>
</evidence>
<dbReference type="GO" id="GO:0006508">
    <property type="term" value="P:proteolysis"/>
    <property type="evidence" value="ECO:0007669"/>
    <property type="project" value="UniProtKB-KW"/>
</dbReference>
<keyword evidence="13" id="KW-0511">Multifunctional enzyme</keyword>
<feature type="domain" description="Penicillin-binding protein transpeptidase" evidence="18">
    <location>
        <begin position="328"/>
        <end position="563"/>
    </location>
</feature>
<evidence type="ECO:0000256" key="14">
    <source>
        <dbReference type="ARBA" id="ARBA00023316"/>
    </source>
</evidence>
<dbReference type="SUPFAM" id="SSF53955">
    <property type="entry name" value="Lysozyme-like"/>
    <property type="match status" value="1"/>
</dbReference>
<dbReference type="GO" id="GO:0009002">
    <property type="term" value="F:serine-type D-Ala-D-Ala carboxypeptidase activity"/>
    <property type="evidence" value="ECO:0007669"/>
    <property type="project" value="UniProtKB-EC"/>
</dbReference>
<dbReference type="InterPro" id="IPR050396">
    <property type="entry name" value="Glycosyltr_51/Transpeptidase"/>
</dbReference>
<dbReference type="PANTHER" id="PTHR32282:SF11">
    <property type="entry name" value="PENICILLIN-BINDING PROTEIN 1B"/>
    <property type="match status" value="1"/>
</dbReference>
<evidence type="ECO:0000256" key="15">
    <source>
        <dbReference type="ARBA" id="ARBA00034000"/>
    </source>
</evidence>
<keyword evidence="6" id="KW-0645">Protease</keyword>
<evidence type="ECO:0000256" key="9">
    <source>
        <dbReference type="ARBA" id="ARBA00022801"/>
    </source>
</evidence>
<evidence type="ECO:0000313" key="20">
    <source>
        <dbReference type="EMBL" id="KOO37319.1"/>
    </source>
</evidence>
<keyword evidence="14" id="KW-0961">Cell wall biogenesis/degradation</keyword>
<evidence type="ECO:0000256" key="2">
    <source>
        <dbReference type="ARBA" id="ARBA00007090"/>
    </source>
</evidence>
<keyword evidence="7" id="KW-0328">Glycosyltransferase</keyword>
<comment type="catalytic activity">
    <reaction evidence="15">
        <text>Preferential cleavage: (Ac)2-L-Lys-D-Ala-|-D-Ala. Also transpeptidation of peptidyl-alanyl moieties that are N-acyl substituents of D-alanine.</text>
        <dbReference type="EC" id="3.4.16.4"/>
    </reaction>
</comment>
<keyword evidence="11" id="KW-0573">Peptidoglycan synthesis</keyword>
<evidence type="ECO:0000256" key="10">
    <source>
        <dbReference type="ARBA" id="ARBA00022960"/>
    </source>
</evidence>
<evidence type="ECO:0000256" key="6">
    <source>
        <dbReference type="ARBA" id="ARBA00022670"/>
    </source>
</evidence>
<evidence type="ECO:0000256" key="17">
    <source>
        <dbReference type="SAM" id="Phobius"/>
    </source>
</evidence>
<dbReference type="SUPFAM" id="SSF56601">
    <property type="entry name" value="beta-lactamase/transpeptidase-like"/>
    <property type="match status" value="1"/>
</dbReference>
<dbReference type="Pfam" id="PF00905">
    <property type="entry name" value="Transpeptidase"/>
    <property type="match status" value="1"/>
</dbReference>
<dbReference type="Pfam" id="PF00912">
    <property type="entry name" value="Transgly"/>
    <property type="match status" value="1"/>
</dbReference>
<keyword evidence="21" id="KW-1185">Reference proteome</keyword>
<dbReference type="GO" id="GO:0009252">
    <property type="term" value="P:peptidoglycan biosynthetic process"/>
    <property type="evidence" value="ECO:0007669"/>
    <property type="project" value="UniProtKB-KW"/>
</dbReference>